<keyword evidence="3" id="KW-1185">Reference proteome</keyword>
<feature type="region of interest" description="Disordered" evidence="1">
    <location>
        <begin position="1"/>
        <end position="70"/>
    </location>
</feature>
<feature type="compositionally biased region" description="Polar residues" evidence="1">
    <location>
        <begin position="44"/>
        <end position="56"/>
    </location>
</feature>
<feature type="compositionally biased region" description="Low complexity" evidence="1">
    <location>
        <begin position="13"/>
        <end position="33"/>
    </location>
</feature>
<accession>A0A4P9YU02</accession>
<feature type="compositionally biased region" description="Gly residues" evidence="1">
    <location>
        <begin position="57"/>
        <end position="67"/>
    </location>
</feature>
<name>A0A4P9YU02_9FUNG</name>
<evidence type="ECO:0000256" key="1">
    <source>
        <dbReference type="SAM" id="MobiDB-lite"/>
    </source>
</evidence>
<dbReference type="AlphaFoldDB" id="A0A4P9YU02"/>
<dbReference type="OrthoDB" id="10608415at2759"/>
<evidence type="ECO:0000313" key="3">
    <source>
        <dbReference type="Proteomes" id="UP000278143"/>
    </source>
</evidence>
<feature type="region of interest" description="Disordered" evidence="1">
    <location>
        <begin position="299"/>
        <end position="351"/>
    </location>
</feature>
<reference evidence="3" key="1">
    <citation type="journal article" date="2018" name="Nat. Microbiol.">
        <title>Leveraging single-cell genomics to expand the fungal tree of life.</title>
        <authorList>
            <person name="Ahrendt S.R."/>
            <person name="Quandt C.A."/>
            <person name="Ciobanu D."/>
            <person name="Clum A."/>
            <person name="Salamov A."/>
            <person name="Andreopoulos B."/>
            <person name="Cheng J.F."/>
            <person name="Woyke T."/>
            <person name="Pelin A."/>
            <person name="Henrissat B."/>
            <person name="Reynolds N.K."/>
            <person name="Benny G.L."/>
            <person name="Smith M.E."/>
            <person name="James T.Y."/>
            <person name="Grigoriev I.V."/>
        </authorList>
    </citation>
    <scope>NUCLEOTIDE SEQUENCE [LARGE SCALE GENOMIC DNA]</scope>
    <source>
        <strain evidence="3">Benny S71-1</strain>
    </source>
</reference>
<proteinExistence type="predicted"/>
<evidence type="ECO:0000313" key="2">
    <source>
        <dbReference type="EMBL" id="RKP23426.1"/>
    </source>
</evidence>
<sequence length="351" mass="38196">MHQYSPSFPAKQHSFSLPHSSSSSTSTSDTPFSACMHGNRRGGDTTTSRVFDNGQPSLGGRGGGRGGARCMRVGKRSHADASMDDYVMAHAAPSKRLCALFDRSLTLNTEHEPVQLGMKRKLTTTDDGSMAAAPHATPDAADPLHDMKRLRAHANTTMAHDDASHNGGSVPYWMPHHNTRVLSMDTWEPLPPIAIVDAEDDGEQQQQQPACSAIATTPSSTSSLTLVPWYGKTTASPRLPDKIIMPSGAQDTWWHRGETASPLSMRYWSPSDYAMGHDHDAGNAVVLYRPNGIYTTSMYSHGDDDGDDGYCGPIIEELPAEEDDDGAHDSKQRHSDDSEEEQDRMDAMSLD</sequence>
<dbReference type="EMBL" id="KZ990980">
    <property type="protein sequence ID" value="RKP23426.1"/>
    <property type="molecule type" value="Genomic_DNA"/>
</dbReference>
<gene>
    <name evidence="2" type="ORF">SYNPS1DRAFT_30827</name>
</gene>
<organism evidence="2 3">
    <name type="scientific">Syncephalis pseudoplumigaleata</name>
    <dbReference type="NCBI Taxonomy" id="1712513"/>
    <lineage>
        <taxon>Eukaryota</taxon>
        <taxon>Fungi</taxon>
        <taxon>Fungi incertae sedis</taxon>
        <taxon>Zoopagomycota</taxon>
        <taxon>Zoopagomycotina</taxon>
        <taxon>Zoopagomycetes</taxon>
        <taxon>Zoopagales</taxon>
        <taxon>Piptocephalidaceae</taxon>
        <taxon>Syncephalis</taxon>
    </lineage>
</organism>
<feature type="compositionally biased region" description="Basic and acidic residues" evidence="1">
    <location>
        <begin position="327"/>
        <end position="336"/>
    </location>
</feature>
<protein>
    <submittedName>
        <fullName evidence="2">Uncharacterized protein</fullName>
    </submittedName>
</protein>
<dbReference type="Proteomes" id="UP000278143">
    <property type="component" value="Unassembled WGS sequence"/>
</dbReference>